<name>A0ABP9AZI1_9ACTN</name>
<dbReference type="Pfam" id="PF00877">
    <property type="entry name" value="NLPC_P60"/>
    <property type="match status" value="1"/>
</dbReference>
<dbReference type="InterPro" id="IPR000064">
    <property type="entry name" value="NLP_P60_dom"/>
</dbReference>
<evidence type="ECO:0000256" key="3">
    <source>
        <dbReference type="ARBA" id="ARBA00022801"/>
    </source>
</evidence>
<evidence type="ECO:0000256" key="1">
    <source>
        <dbReference type="ARBA" id="ARBA00007074"/>
    </source>
</evidence>
<keyword evidence="3" id="KW-0378">Hydrolase</keyword>
<keyword evidence="8" id="KW-1185">Reference proteome</keyword>
<dbReference type="InterPro" id="IPR023346">
    <property type="entry name" value="Lysozyme-like_dom_sf"/>
</dbReference>
<comment type="similarity">
    <text evidence="1">Belongs to the peptidase C40 family.</text>
</comment>
<dbReference type="SUPFAM" id="SSF53955">
    <property type="entry name" value="Lysozyme-like"/>
    <property type="match status" value="1"/>
</dbReference>
<evidence type="ECO:0000256" key="4">
    <source>
        <dbReference type="ARBA" id="ARBA00022807"/>
    </source>
</evidence>
<dbReference type="Pfam" id="PF01464">
    <property type="entry name" value="SLT"/>
    <property type="match status" value="1"/>
</dbReference>
<sequence>MSGRTARTRPVTLVTGCAVLGLVGSLVALSVLGAVGQEEQDIAPVGLVTGLRSDLVPPEYVRWIERAGDLCPEVSAPLVAAQIEAESGWNPKAVSPARAEGLSQFIPGTWATWGVDAAGKDGTPEPDGVADPFTPGDAIMTQARYDCWLADKVREMGIGGDLTRLMLASYNAGPGAVQQAGGVPPYPETQGYVTRIITLMTKYSGVGTSGTSGKSGTSGPGDSAEPGAADGSFGNRVVANAKEWLGTPYSWGGGGPEGPSLGFAQGAGTVGFDCSSLVQNAVYHASGGRLLLPRVSQLQVRSGKAVARDDLRPGDVIGFQLNGSYDHIGIYLGGRQFIHAPKTGDVVKISNLDEQYYASKPQTVRRFG</sequence>
<dbReference type="PANTHER" id="PTHR47053">
    <property type="entry name" value="MUREIN DD-ENDOPEPTIDASE MEPH-RELATED"/>
    <property type="match status" value="1"/>
</dbReference>
<reference evidence="8" key="1">
    <citation type="journal article" date="2019" name="Int. J. Syst. Evol. Microbiol.">
        <title>The Global Catalogue of Microorganisms (GCM) 10K type strain sequencing project: providing services to taxonomists for standard genome sequencing and annotation.</title>
        <authorList>
            <consortium name="The Broad Institute Genomics Platform"/>
            <consortium name="The Broad Institute Genome Sequencing Center for Infectious Disease"/>
            <person name="Wu L."/>
            <person name="Ma J."/>
        </authorList>
    </citation>
    <scope>NUCLEOTIDE SEQUENCE [LARGE SCALE GENOMIC DNA]</scope>
    <source>
        <strain evidence="8">JCM 18081</strain>
    </source>
</reference>
<proteinExistence type="inferred from homology"/>
<dbReference type="Proteomes" id="UP001501265">
    <property type="component" value="Unassembled WGS sequence"/>
</dbReference>
<keyword evidence="2" id="KW-0645">Protease</keyword>
<gene>
    <name evidence="7" type="primary">tgdA_2</name>
    <name evidence="7" type="ORF">GCM10023220_11110</name>
</gene>
<feature type="region of interest" description="Disordered" evidence="5">
    <location>
        <begin position="207"/>
        <end position="231"/>
    </location>
</feature>
<dbReference type="Gene3D" id="1.10.530.10">
    <property type="match status" value="1"/>
</dbReference>
<evidence type="ECO:0000259" key="6">
    <source>
        <dbReference type="PROSITE" id="PS51935"/>
    </source>
</evidence>
<feature type="compositionally biased region" description="Low complexity" evidence="5">
    <location>
        <begin position="207"/>
        <end position="223"/>
    </location>
</feature>
<dbReference type="RefSeq" id="WP_345617766.1">
    <property type="nucleotide sequence ID" value="NZ_BAABIG010000010.1"/>
</dbReference>
<dbReference type="Gene3D" id="3.90.1720.10">
    <property type="entry name" value="endopeptidase domain like (from Nostoc punctiforme)"/>
    <property type="match status" value="1"/>
</dbReference>
<keyword evidence="4" id="KW-0788">Thiol protease</keyword>
<protein>
    <submittedName>
        <fullName evidence="7">Transglycosylase TgdA</fullName>
    </submittedName>
</protein>
<dbReference type="InterPro" id="IPR051202">
    <property type="entry name" value="Peptidase_C40"/>
</dbReference>
<dbReference type="InterPro" id="IPR038765">
    <property type="entry name" value="Papain-like_cys_pep_sf"/>
</dbReference>
<feature type="domain" description="NlpC/P60" evidence="6">
    <location>
        <begin position="231"/>
        <end position="368"/>
    </location>
</feature>
<dbReference type="EMBL" id="BAABIG010000010">
    <property type="protein sequence ID" value="GAA4788369.1"/>
    <property type="molecule type" value="Genomic_DNA"/>
</dbReference>
<dbReference type="SUPFAM" id="SSF54001">
    <property type="entry name" value="Cysteine proteinases"/>
    <property type="match status" value="1"/>
</dbReference>
<evidence type="ECO:0000313" key="7">
    <source>
        <dbReference type="EMBL" id="GAA4788369.1"/>
    </source>
</evidence>
<evidence type="ECO:0000313" key="8">
    <source>
        <dbReference type="Proteomes" id="UP001501265"/>
    </source>
</evidence>
<dbReference type="InterPro" id="IPR008258">
    <property type="entry name" value="Transglycosylase_SLT_dom_1"/>
</dbReference>
<dbReference type="PANTHER" id="PTHR47053:SF1">
    <property type="entry name" value="MUREIN DD-ENDOPEPTIDASE MEPH-RELATED"/>
    <property type="match status" value="1"/>
</dbReference>
<comment type="caution">
    <text evidence="7">The sequence shown here is derived from an EMBL/GenBank/DDBJ whole genome shotgun (WGS) entry which is preliminary data.</text>
</comment>
<evidence type="ECO:0000256" key="2">
    <source>
        <dbReference type="ARBA" id="ARBA00022670"/>
    </source>
</evidence>
<accession>A0ABP9AZI1</accession>
<evidence type="ECO:0000256" key="5">
    <source>
        <dbReference type="SAM" id="MobiDB-lite"/>
    </source>
</evidence>
<dbReference type="CDD" id="cd13399">
    <property type="entry name" value="Slt35-like"/>
    <property type="match status" value="1"/>
</dbReference>
<dbReference type="PROSITE" id="PS51935">
    <property type="entry name" value="NLPC_P60"/>
    <property type="match status" value="1"/>
</dbReference>
<organism evidence="7 8">
    <name type="scientific">Streptomyces ziwulingensis</name>
    <dbReference type="NCBI Taxonomy" id="1045501"/>
    <lineage>
        <taxon>Bacteria</taxon>
        <taxon>Bacillati</taxon>
        <taxon>Actinomycetota</taxon>
        <taxon>Actinomycetes</taxon>
        <taxon>Kitasatosporales</taxon>
        <taxon>Streptomycetaceae</taxon>
        <taxon>Streptomyces</taxon>
    </lineage>
</organism>